<protein>
    <submittedName>
        <fullName evidence="2">Uncharacterized protein</fullName>
    </submittedName>
</protein>
<dbReference type="EMBL" id="CM007904">
    <property type="protein sequence ID" value="OTF95535.1"/>
    <property type="molecule type" value="Genomic_DNA"/>
</dbReference>
<dbReference type="Proteomes" id="UP000215914">
    <property type="component" value="Chromosome 15"/>
</dbReference>
<accession>A0A251SB94</accession>
<reference evidence="1 3" key="1">
    <citation type="journal article" date="2017" name="Nature">
        <title>The sunflower genome provides insights into oil metabolism, flowering and Asterid evolution.</title>
        <authorList>
            <person name="Badouin H."/>
            <person name="Gouzy J."/>
            <person name="Grassa C.J."/>
            <person name="Murat F."/>
            <person name="Staton S.E."/>
            <person name="Cottret L."/>
            <person name="Lelandais-Briere C."/>
            <person name="Owens G.L."/>
            <person name="Carrere S."/>
            <person name="Mayjonade B."/>
            <person name="Legrand L."/>
            <person name="Gill N."/>
            <person name="Kane N.C."/>
            <person name="Bowers J.E."/>
            <person name="Hubner S."/>
            <person name="Bellec A."/>
            <person name="Berard A."/>
            <person name="Berges H."/>
            <person name="Blanchet N."/>
            <person name="Boniface M.C."/>
            <person name="Brunel D."/>
            <person name="Catrice O."/>
            <person name="Chaidir N."/>
            <person name="Claudel C."/>
            <person name="Donnadieu C."/>
            <person name="Faraut T."/>
            <person name="Fievet G."/>
            <person name="Helmstetter N."/>
            <person name="King M."/>
            <person name="Knapp S.J."/>
            <person name="Lai Z."/>
            <person name="Le Paslier M.C."/>
            <person name="Lippi Y."/>
            <person name="Lorenzon L."/>
            <person name="Mandel J.R."/>
            <person name="Marage G."/>
            <person name="Marchand G."/>
            <person name="Marquand E."/>
            <person name="Bret-Mestries E."/>
            <person name="Morien E."/>
            <person name="Nambeesan S."/>
            <person name="Nguyen T."/>
            <person name="Pegot-Espagnet P."/>
            <person name="Pouilly N."/>
            <person name="Raftis F."/>
            <person name="Sallet E."/>
            <person name="Schiex T."/>
            <person name="Thomas J."/>
            <person name="Vandecasteele C."/>
            <person name="Vares D."/>
            <person name="Vear F."/>
            <person name="Vautrin S."/>
            <person name="Crespi M."/>
            <person name="Mangin B."/>
            <person name="Burke J.M."/>
            <person name="Salse J."/>
            <person name="Munos S."/>
            <person name="Vincourt P."/>
            <person name="Rieseberg L.H."/>
            <person name="Langlade N.B."/>
        </authorList>
    </citation>
    <scope>NUCLEOTIDE SEQUENCE [LARGE SCALE GENOMIC DNA]</scope>
    <source>
        <strain evidence="3">cv. SF193</strain>
        <tissue evidence="1">Leaves</tissue>
    </source>
</reference>
<dbReference type="PANTHER" id="PTHR33924">
    <property type="entry name" value="CATION-TRANSPORTING ATPASE"/>
    <property type="match status" value="1"/>
</dbReference>
<dbReference type="Gramene" id="mRNA:HanXRQr2_Chr15g0705231">
    <property type="protein sequence ID" value="mRNA:HanXRQr2_Chr15g0705231"/>
    <property type="gene ID" value="HanXRQr2_Chr15g0705231"/>
</dbReference>
<evidence type="ECO:0000313" key="1">
    <source>
        <dbReference type="EMBL" id="KAF5765566.1"/>
    </source>
</evidence>
<dbReference type="PANTHER" id="PTHR33924:SF1">
    <property type="entry name" value="DNA-DIRECTED RNA POLYMERASE SUBUNIT BETA"/>
    <property type="match status" value="1"/>
</dbReference>
<dbReference type="AlphaFoldDB" id="A0A251SB94"/>
<dbReference type="OrthoDB" id="1907176at2759"/>
<sequence length="370" mass="39950">MSGQTPRSALGDVTNQVGKRGFSLAFDLDVKSAKKECRRVDECKENNNNEAAECVLRVHSGGENGLWKGGIVESVDKNVCEVKEQCPPGVRQNAAVTSSVVKAADVASDGCQHAGDIGLPKGDIVECADQIVCEVEETCPPGVRQNAAVTSSVVKAADVVSDGCRDTELVHAIALDENGPDVIVDDEEDERTESVDLALIESKGVAENDLGVDDLNDVSVDNLGSSKDEYIDCTRLLESQESKCGLERCVGQTGDGMSSACMDMIKECSCSFCMKAAQLWSDLHYEDIKGRIAAIKKSQKEATILVNRNSRDVASNFGKLSNLESDLTGRWKSLFLHMEDIFVREGTQLETSLSTLKEVIDDCKTDSEKN</sequence>
<dbReference type="EMBL" id="MNCJ02000330">
    <property type="protein sequence ID" value="KAF5765566.1"/>
    <property type="molecule type" value="Genomic_DNA"/>
</dbReference>
<name>A0A251SB94_HELAN</name>
<reference evidence="1" key="3">
    <citation type="submission" date="2020-06" db="EMBL/GenBank/DDBJ databases">
        <title>Helianthus annuus Genome sequencing and assembly Release 2.</title>
        <authorList>
            <person name="Gouzy J."/>
            <person name="Langlade N."/>
            <person name="Munos S."/>
        </authorList>
    </citation>
    <scope>NUCLEOTIDE SEQUENCE</scope>
    <source>
        <tissue evidence="1">Leaves</tissue>
    </source>
</reference>
<reference evidence="2" key="2">
    <citation type="submission" date="2017-02" db="EMBL/GenBank/DDBJ databases">
        <title>Sunflower complete genome.</title>
        <authorList>
            <person name="Langlade N."/>
            <person name="Munos S."/>
        </authorList>
    </citation>
    <scope>NUCLEOTIDE SEQUENCE [LARGE SCALE GENOMIC DNA]</scope>
    <source>
        <tissue evidence="2">Leaves</tissue>
    </source>
</reference>
<dbReference type="FunCoup" id="A0A251SB94">
    <property type="interactions" value="2528"/>
</dbReference>
<keyword evidence="3" id="KW-1185">Reference proteome</keyword>
<evidence type="ECO:0000313" key="2">
    <source>
        <dbReference type="EMBL" id="OTF95535.1"/>
    </source>
</evidence>
<proteinExistence type="predicted"/>
<evidence type="ECO:0000313" key="3">
    <source>
        <dbReference type="Proteomes" id="UP000215914"/>
    </source>
</evidence>
<gene>
    <name evidence="2" type="ORF">HannXRQ_Chr15g0484181</name>
    <name evidence="1" type="ORF">HanXRQr2_Chr15g0705231</name>
</gene>
<dbReference type="InParanoid" id="A0A251SB94"/>
<organism evidence="2 3">
    <name type="scientific">Helianthus annuus</name>
    <name type="common">Common sunflower</name>
    <dbReference type="NCBI Taxonomy" id="4232"/>
    <lineage>
        <taxon>Eukaryota</taxon>
        <taxon>Viridiplantae</taxon>
        <taxon>Streptophyta</taxon>
        <taxon>Embryophyta</taxon>
        <taxon>Tracheophyta</taxon>
        <taxon>Spermatophyta</taxon>
        <taxon>Magnoliopsida</taxon>
        <taxon>eudicotyledons</taxon>
        <taxon>Gunneridae</taxon>
        <taxon>Pentapetalae</taxon>
        <taxon>asterids</taxon>
        <taxon>campanulids</taxon>
        <taxon>Asterales</taxon>
        <taxon>Asteraceae</taxon>
        <taxon>Asteroideae</taxon>
        <taxon>Heliantheae alliance</taxon>
        <taxon>Heliantheae</taxon>
        <taxon>Helianthus</taxon>
    </lineage>
</organism>